<evidence type="ECO:0000256" key="2">
    <source>
        <dbReference type="ARBA" id="ARBA00010845"/>
    </source>
</evidence>
<keyword evidence="6 9" id="KW-0175">Coiled coil</keyword>
<feature type="region of interest" description="Disordered" evidence="10">
    <location>
        <begin position="381"/>
        <end position="410"/>
    </location>
</feature>
<keyword evidence="3" id="KW-0158">Chromosome</keyword>
<sequence>MVKERVQKKSYQQSLEDIKEKMKEKRTKLLANASAPIRRRARMVNKSNMGNNAHNILKSVQMNNASLAVALQAEKEKVRQANAVILQLKRDQQALFLHLLLLKRKLKEHEANASEVRAFCFQRNLQSPELMNLQTIWSLPASKRAVVLTNRRGGTPLRDAQKSGQFPIKNNAFLFCASLPKCLLFTENQSPRWNLDSKMTEEITLPSTVTVRRRRAERTAQRRSERVKELLIEGQAGAVVGPPAAGPTTSDDRTSNQPEPGDADRADTEDFQPPTPEHVPARKNRQQRPARKENQQPRSRPERTGRNPERGCKPERASLKKPWENPKPRARSKSRDRDRVRPTRSKSAAPSQGSKANPSQAFNDTFDFDCEEAVHITPFKAKAESASTTRRGCSPSSPSSESDDSLYVPQKSSRTQVFIDEASPKTPARKVDVAHHRSAADTEGLPTVSPPVGAEMLRTSGVLSDFSESSVWHLKESDDTLAFSVCILLAYPHVLFFFSRFLTTFSAGVHGVRTAGRGLSLCDVTNLSPAAVRKFCKRSRPADGRGSNPVPARKRRCTMAVDYTEPSLNAKLRRGDKFTDLQFLRSPVFKQKSKRRSVRTSSSSSDSQKSLKYNEAFVGCGS</sequence>
<reference evidence="13" key="1">
    <citation type="journal article" date="2004" name="Nature">
        <title>Genome duplication in the teleost fish Tetraodon nigroviridis reveals the early vertebrate proto-karyotype.</title>
        <authorList>
            <person name="Jaillon O."/>
            <person name="Aury J.-M."/>
            <person name="Brunet F."/>
            <person name="Petit J.-L."/>
            <person name="Stange-Thomann N."/>
            <person name="Mauceli E."/>
            <person name="Bouneau L."/>
            <person name="Fischer C."/>
            <person name="Ozouf-Costaz C."/>
            <person name="Bernot A."/>
            <person name="Nicaud S."/>
            <person name="Jaffe D."/>
            <person name="Fisher S."/>
            <person name="Lutfalla G."/>
            <person name="Dossat C."/>
            <person name="Segurens B."/>
            <person name="Dasilva C."/>
            <person name="Salanoubat M."/>
            <person name="Levy M."/>
            <person name="Boudet N."/>
            <person name="Castellano S."/>
            <person name="Anthouard V."/>
            <person name="Jubin C."/>
            <person name="Castelli V."/>
            <person name="Katinka M."/>
            <person name="Vacherie B."/>
            <person name="Biemont C."/>
            <person name="Skalli Z."/>
            <person name="Cattolico L."/>
            <person name="Poulain J."/>
            <person name="De Berardinis V."/>
            <person name="Cruaud C."/>
            <person name="Duprat S."/>
            <person name="Brottier P."/>
            <person name="Coutanceau J.-P."/>
            <person name="Gouzy J."/>
            <person name="Parra G."/>
            <person name="Lardier G."/>
            <person name="Chapple C."/>
            <person name="McKernan K.J."/>
            <person name="McEwan P."/>
            <person name="Bosak S."/>
            <person name="Kellis M."/>
            <person name="Volff J.-N."/>
            <person name="Guigo R."/>
            <person name="Zody M.C."/>
            <person name="Mesirov J."/>
            <person name="Lindblad-Toh K."/>
            <person name="Birren B."/>
            <person name="Nusbaum C."/>
            <person name="Kahn D."/>
            <person name="Robinson-Rechavi M."/>
            <person name="Laudet V."/>
            <person name="Schachter V."/>
            <person name="Quetier F."/>
            <person name="Saurin W."/>
            <person name="Scarpelli C."/>
            <person name="Wincker P."/>
            <person name="Lander E.S."/>
            <person name="Weissenbach J."/>
            <person name="Roest Crollius H."/>
        </authorList>
    </citation>
    <scope>NUCLEOTIDE SEQUENCE [LARGE SCALE GENOMIC DNA]</scope>
</reference>
<dbReference type="GO" id="GO:0045132">
    <property type="term" value="P:meiotic chromosome segregation"/>
    <property type="evidence" value="ECO:0007669"/>
    <property type="project" value="InterPro"/>
</dbReference>
<feature type="compositionally biased region" description="Polar residues" evidence="10">
    <location>
        <begin position="345"/>
        <end position="363"/>
    </location>
</feature>
<dbReference type="GO" id="GO:0000775">
    <property type="term" value="C:chromosome, centromeric region"/>
    <property type="evidence" value="ECO:0007669"/>
    <property type="project" value="UniProtKB-SubCell"/>
</dbReference>
<feature type="compositionally biased region" description="Low complexity" evidence="10">
    <location>
        <begin position="236"/>
        <end position="247"/>
    </location>
</feature>
<keyword evidence="5" id="KW-0159">Chromosome partition</keyword>
<feature type="domain" description="Shugoshin C-terminal" evidence="11">
    <location>
        <begin position="553"/>
        <end position="574"/>
    </location>
</feature>
<evidence type="ECO:0000256" key="10">
    <source>
        <dbReference type="SAM" id="MobiDB-lite"/>
    </source>
</evidence>
<feature type="compositionally biased region" description="Basic and acidic residues" evidence="10">
    <location>
        <begin position="217"/>
        <end position="231"/>
    </location>
</feature>
<feature type="compositionally biased region" description="Basic and acidic residues" evidence="10">
    <location>
        <begin position="290"/>
        <end position="341"/>
    </location>
</feature>
<dbReference type="Ensembl" id="ENSTNIT00000001225.1">
    <property type="protein sequence ID" value="ENSTNIP00000001118.1"/>
    <property type="gene ID" value="ENSTNIG00000009198.1"/>
</dbReference>
<dbReference type="PANTHER" id="PTHR21577">
    <property type="entry name" value="SHUGOSHIN"/>
    <property type="match status" value="1"/>
</dbReference>
<reference evidence="12" key="3">
    <citation type="submission" date="2025-09" db="UniProtKB">
        <authorList>
            <consortium name="Ensembl"/>
        </authorList>
    </citation>
    <scope>IDENTIFICATION</scope>
</reference>
<keyword evidence="4" id="KW-0132">Cell division</keyword>
<dbReference type="GO" id="GO:0051301">
    <property type="term" value="P:cell division"/>
    <property type="evidence" value="ECO:0007669"/>
    <property type="project" value="UniProtKB-KW"/>
</dbReference>
<dbReference type="Proteomes" id="UP000007303">
    <property type="component" value="Unassembled WGS sequence"/>
</dbReference>
<dbReference type="AlphaFoldDB" id="H3BYQ2"/>
<keyword evidence="8" id="KW-0137">Centromere</keyword>
<evidence type="ECO:0000313" key="13">
    <source>
        <dbReference type="Proteomes" id="UP000007303"/>
    </source>
</evidence>
<dbReference type="InterPro" id="IPR038889">
    <property type="entry name" value="Shugoshin1/2"/>
</dbReference>
<dbReference type="Gene3D" id="1.20.5.730">
    <property type="entry name" value="Single helix bin"/>
    <property type="match status" value="1"/>
</dbReference>
<evidence type="ECO:0000256" key="1">
    <source>
        <dbReference type="ARBA" id="ARBA00004584"/>
    </source>
</evidence>
<comment type="similarity">
    <text evidence="2">Belongs to the shugoshin family.</text>
</comment>
<name>H3BYQ2_TETNG</name>
<feature type="coiled-coil region" evidence="9">
    <location>
        <begin position="1"/>
        <end position="32"/>
    </location>
</feature>
<proteinExistence type="inferred from homology"/>
<evidence type="ECO:0000256" key="4">
    <source>
        <dbReference type="ARBA" id="ARBA00022618"/>
    </source>
</evidence>
<dbReference type="Pfam" id="PF07557">
    <property type="entry name" value="Shugoshin_C"/>
    <property type="match status" value="1"/>
</dbReference>
<organism evidence="12 13">
    <name type="scientific">Tetraodon nigroviridis</name>
    <name type="common">Spotted green pufferfish</name>
    <name type="synonym">Chelonodon nigroviridis</name>
    <dbReference type="NCBI Taxonomy" id="99883"/>
    <lineage>
        <taxon>Eukaryota</taxon>
        <taxon>Metazoa</taxon>
        <taxon>Chordata</taxon>
        <taxon>Craniata</taxon>
        <taxon>Vertebrata</taxon>
        <taxon>Euteleostomi</taxon>
        <taxon>Actinopterygii</taxon>
        <taxon>Neopterygii</taxon>
        <taxon>Teleostei</taxon>
        <taxon>Neoteleostei</taxon>
        <taxon>Acanthomorphata</taxon>
        <taxon>Eupercaria</taxon>
        <taxon>Tetraodontiformes</taxon>
        <taxon>Tetradontoidea</taxon>
        <taxon>Tetraodontidae</taxon>
        <taxon>Tetraodon</taxon>
    </lineage>
</organism>
<dbReference type="InterPro" id="IPR011515">
    <property type="entry name" value="Shugoshin_C"/>
</dbReference>
<dbReference type="PANTHER" id="PTHR21577:SF3">
    <property type="entry name" value="SHUGOSHIN 1-RELATED"/>
    <property type="match status" value="1"/>
</dbReference>
<feature type="region of interest" description="Disordered" evidence="10">
    <location>
        <begin position="211"/>
        <end position="363"/>
    </location>
</feature>
<evidence type="ECO:0000256" key="9">
    <source>
        <dbReference type="SAM" id="Coils"/>
    </source>
</evidence>
<comment type="subcellular location">
    <subcellularLocation>
        <location evidence="1">Chromosome</location>
        <location evidence="1">Centromere</location>
    </subcellularLocation>
</comment>
<accession>H3BYQ2</accession>
<evidence type="ECO:0000256" key="5">
    <source>
        <dbReference type="ARBA" id="ARBA00022829"/>
    </source>
</evidence>
<dbReference type="GO" id="GO:0005634">
    <property type="term" value="C:nucleus"/>
    <property type="evidence" value="ECO:0007669"/>
    <property type="project" value="InterPro"/>
</dbReference>
<evidence type="ECO:0000256" key="6">
    <source>
        <dbReference type="ARBA" id="ARBA00023054"/>
    </source>
</evidence>
<keyword evidence="13" id="KW-1185">Reference proteome</keyword>
<reference evidence="12" key="2">
    <citation type="submission" date="2025-08" db="UniProtKB">
        <authorList>
            <consortium name="Ensembl"/>
        </authorList>
    </citation>
    <scope>IDENTIFICATION</scope>
</reference>
<feature type="region of interest" description="Disordered" evidence="10">
    <location>
        <begin position="590"/>
        <end position="610"/>
    </location>
</feature>
<protein>
    <recommendedName>
        <fullName evidence="11">Shugoshin C-terminal domain-containing protein</fullName>
    </recommendedName>
</protein>
<evidence type="ECO:0000256" key="8">
    <source>
        <dbReference type="ARBA" id="ARBA00023328"/>
    </source>
</evidence>
<keyword evidence="7" id="KW-0131">Cell cycle</keyword>
<feature type="compositionally biased region" description="Low complexity" evidence="10">
    <location>
        <begin position="599"/>
        <end position="610"/>
    </location>
</feature>
<evidence type="ECO:0000256" key="7">
    <source>
        <dbReference type="ARBA" id="ARBA00023306"/>
    </source>
</evidence>
<evidence type="ECO:0000256" key="3">
    <source>
        <dbReference type="ARBA" id="ARBA00022454"/>
    </source>
</evidence>
<dbReference type="STRING" id="99883.ENSTNIP00000001118"/>
<evidence type="ECO:0000259" key="11">
    <source>
        <dbReference type="Pfam" id="PF07557"/>
    </source>
</evidence>
<dbReference type="InParanoid" id="H3BYQ2"/>
<evidence type="ECO:0000313" key="12">
    <source>
        <dbReference type="Ensembl" id="ENSTNIP00000001118.1"/>
    </source>
</evidence>
<dbReference type="GeneTree" id="ENSGT00940000154107"/>